<dbReference type="PROSITE" id="PS50005">
    <property type="entry name" value="TPR"/>
    <property type="match status" value="1"/>
</dbReference>
<dbReference type="PANTHER" id="PTHR22550">
    <property type="entry name" value="SPORE GERMINATION PROTEIN"/>
    <property type="match status" value="1"/>
</dbReference>
<dbReference type="AlphaFoldDB" id="A0A1F7WF47"/>
<dbReference type="SMART" id="SM00028">
    <property type="entry name" value="TPR"/>
    <property type="match status" value="3"/>
</dbReference>
<keyword evidence="2 7" id="KW-0812">Transmembrane</keyword>
<dbReference type="PROSITE" id="PS50293">
    <property type="entry name" value="TPR_REGION"/>
    <property type="match status" value="1"/>
</dbReference>
<feature type="region of interest" description="Disordered" evidence="6">
    <location>
        <begin position="667"/>
        <end position="692"/>
    </location>
</feature>
<evidence type="ECO:0000256" key="6">
    <source>
        <dbReference type="SAM" id="MobiDB-lite"/>
    </source>
</evidence>
<proteinExistence type="predicted"/>
<feature type="repeat" description="TPR" evidence="5">
    <location>
        <begin position="445"/>
        <end position="478"/>
    </location>
</feature>
<evidence type="ECO:0000259" key="8">
    <source>
        <dbReference type="PROSITE" id="PS50234"/>
    </source>
</evidence>
<dbReference type="InterPro" id="IPR050768">
    <property type="entry name" value="UPF0353/GerABKA_families"/>
</dbReference>
<keyword evidence="1" id="KW-1003">Cell membrane</keyword>
<feature type="compositionally biased region" description="Basic and acidic residues" evidence="6">
    <location>
        <begin position="533"/>
        <end position="609"/>
    </location>
</feature>
<accession>A0A1F7WF47</accession>
<dbReference type="EMBL" id="MGFH01000236">
    <property type="protein sequence ID" value="OGM01452.1"/>
    <property type="molecule type" value="Genomic_DNA"/>
</dbReference>
<dbReference type="InterPro" id="IPR002035">
    <property type="entry name" value="VWF_A"/>
</dbReference>
<dbReference type="PROSITE" id="PS50234">
    <property type="entry name" value="VWFA"/>
    <property type="match status" value="1"/>
</dbReference>
<evidence type="ECO:0000313" key="9">
    <source>
        <dbReference type="EMBL" id="OGM01452.1"/>
    </source>
</evidence>
<evidence type="ECO:0000256" key="5">
    <source>
        <dbReference type="PROSITE-ProRule" id="PRU00339"/>
    </source>
</evidence>
<evidence type="ECO:0000256" key="7">
    <source>
        <dbReference type="SAM" id="Phobius"/>
    </source>
</evidence>
<sequence>MKFAHAGFLILLLCLPAMVYYLKLILKMALKRREKTFSGRNYDALSNYGAQPNFTIKITLYLAAAALVVFAAARPQGLERPEEVEASSIDICFAIDVSESMKALDLGRDNRLDITKAVVSHLIDSLKTDRVALIAFAGDASCLCPLTLDHASAKSLLMQADFDLIDRGGTRLDLAIKTAAERFNKDDEAARVIVVFTDGEDHDGRPAEAAREAYKNGIVIHCVGIGSGSGVKIPVSNDIWGAPVYKKYKGRDVITKLNERVLTDVASAAGGGYFHVSDQKSLADMIAGLKNIKKRALRVSSLSVREELFGYFAFLAFILLAADSLLPSRSLKKSLNAALLAFFSAAAAFVVACPAAAETAPPPVKSEYDSLNPKISEYFRRGAGLYEQNNFSGAEFEFQNAKILKPSDIASNYNIGCARYKNRDYKGAAESFAAAAKADKESARFEPYYNMGNAQFKLSNYKSAIDSYEKALKIKPGDPDAAHNLELARKKLEEEMEKERSGENKKDGEKSGDKNEKSGNKPGKDSQNGQKQDGADQKNGEKQSGADKKQDQGKQGGEDQQKDGENEGANDEKSEGASEGADAGKKDGAAGGEEAVKDLADKQNIEKYRNIQVDPNRLKMFLKDLENDETRVQYLYQRNKKRMNARDRDETDIFNLPPEEIHERMLRQMLPEGDPRREKAKESKPAGDKKDW</sequence>
<evidence type="ECO:0000313" key="10">
    <source>
        <dbReference type="Proteomes" id="UP000178735"/>
    </source>
</evidence>
<feature type="region of interest" description="Disordered" evidence="6">
    <location>
        <begin position="642"/>
        <end position="661"/>
    </location>
</feature>
<dbReference type="SUPFAM" id="SSF48452">
    <property type="entry name" value="TPR-like"/>
    <property type="match status" value="1"/>
</dbReference>
<evidence type="ECO:0000256" key="4">
    <source>
        <dbReference type="ARBA" id="ARBA00023136"/>
    </source>
</evidence>
<feature type="region of interest" description="Disordered" evidence="6">
    <location>
        <begin position="493"/>
        <end position="610"/>
    </location>
</feature>
<dbReference type="InterPro" id="IPR036465">
    <property type="entry name" value="vWFA_dom_sf"/>
</dbReference>
<feature type="transmembrane region" description="Helical" evidence="7">
    <location>
        <begin position="308"/>
        <end position="326"/>
    </location>
</feature>
<dbReference type="PANTHER" id="PTHR22550:SF5">
    <property type="entry name" value="LEUCINE ZIPPER PROTEIN 4"/>
    <property type="match status" value="1"/>
</dbReference>
<reference evidence="9 10" key="1">
    <citation type="journal article" date="2016" name="Nat. Commun.">
        <title>Thousands of microbial genomes shed light on interconnected biogeochemical processes in an aquifer system.</title>
        <authorList>
            <person name="Anantharaman K."/>
            <person name="Brown C.T."/>
            <person name="Hug L.A."/>
            <person name="Sharon I."/>
            <person name="Castelle C.J."/>
            <person name="Probst A.J."/>
            <person name="Thomas B.C."/>
            <person name="Singh A."/>
            <person name="Wilkins M.J."/>
            <person name="Karaoz U."/>
            <person name="Brodie E.L."/>
            <person name="Williams K.H."/>
            <person name="Hubbard S.S."/>
            <person name="Banfield J.F."/>
        </authorList>
    </citation>
    <scope>NUCLEOTIDE SEQUENCE [LARGE SCALE GENOMIC DNA]</scope>
</reference>
<feature type="transmembrane region" description="Helical" evidence="7">
    <location>
        <begin position="338"/>
        <end position="357"/>
    </location>
</feature>
<keyword evidence="3 7" id="KW-1133">Transmembrane helix</keyword>
<feature type="compositionally biased region" description="Basic and acidic residues" evidence="6">
    <location>
        <begin position="493"/>
        <end position="524"/>
    </location>
</feature>
<dbReference type="Pfam" id="PF00515">
    <property type="entry name" value="TPR_1"/>
    <property type="match status" value="1"/>
</dbReference>
<protein>
    <recommendedName>
        <fullName evidence="8">VWFA domain-containing protein</fullName>
    </recommendedName>
</protein>
<dbReference type="Proteomes" id="UP000178735">
    <property type="component" value="Unassembled WGS sequence"/>
</dbReference>
<dbReference type="SMART" id="SM00327">
    <property type="entry name" value="VWA"/>
    <property type="match status" value="1"/>
</dbReference>
<dbReference type="SUPFAM" id="SSF53300">
    <property type="entry name" value="vWA-like"/>
    <property type="match status" value="1"/>
</dbReference>
<feature type="compositionally biased region" description="Basic and acidic residues" evidence="6">
    <location>
        <begin position="673"/>
        <end position="692"/>
    </location>
</feature>
<dbReference type="Gene3D" id="1.25.40.10">
    <property type="entry name" value="Tetratricopeptide repeat domain"/>
    <property type="match status" value="1"/>
</dbReference>
<dbReference type="STRING" id="1817813.A2008_12925"/>
<evidence type="ECO:0000256" key="1">
    <source>
        <dbReference type="ARBA" id="ARBA00022475"/>
    </source>
</evidence>
<organism evidence="9 10">
    <name type="scientific">Candidatus Wallbacteria bacterium GWC2_49_35</name>
    <dbReference type="NCBI Taxonomy" id="1817813"/>
    <lineage>
        <taxon>Bacteria</taxon>
        <taxon>Candidatus Walliibacteriota</taxon>
    </lineage>
</organism>
<dbReference type="InterPro" id="IPR011990">
    <property type="entry name" value="TPR-like_helical_dom_sf"/>
</dbReference>
<dbReference type="Gene3D" id="3.40.50.410">
    <property type="entry name" value="von Willebrand factor, type A domain"/>
    <property type="match status" value="1"/>
</dbReference>
<keyword evidence="5" id="KW-0802">TPR repeat</keyword>
<feature type="transmembrane region" description="Helical" evidence="7">
    <location>
        <begin position="6"/>
        <end position="26"/>
    </location>
</feature>
<keyword evidence="4 7" id="KW-0472">Membrane</keyword>
<gene>
    <name evidence="9" type="ORF">A2008_12925</name>
</gene>
<evidence type="ECO:0000256" key="3">
    <source>
        <dbReference type="ARBA" id="ARBA00022989"/>
    </source>
</evidence>
<feature type="transmembrane region" description="Helical" evidence="7">
    <location>
        <begin position="54"/>
        <end position="73"/>
    </location>
</feature>
<dbReference type="InterPro" id="IPR019734">
    <property type="entry name" value="TPR_rpt"/>
</dbReference>
<evidence type="ECO:0000256" key="2">
    <source>
        <dbReference type="ARBA" id="ARBA00022692"/>
    </source>
</evidence>
<dbReference type="Pfam" id="PF00092">
    <property type="entry name" value="VWA"/>
    <property type="match status" value="1"/>
</dbReference>
<comment type="caution">
    <text evidence="9">The sequence shown here is derived from an EMBL/GenBank/DDBJ whole genome shotgun (WGS) entry which is preliminary data.</text>
</comment>
<feature type="domain" description="VWFA" evidence="8">
    <location>
        <begin position="90"/>
        <end position="289"/>
    </location>
</feature>
<name>A0A1F7WF47_9BACT</name>